<evidence type="ECO:0000256" key="1">
    <source>
        <dbReference type="SAM" id="MobiDB-lite"/>
    </source>
</evidence>
<feature type="region of interest" description="Disordered" evidence="1">
    <location>
        <begin position="49"/>
        <end position="104"/>
    </location>
</feature>
<feature type="compositionally biased region" description="Polar residues" evidence="1">
    <location>
        <begin position="70"/>
        <end position="87"/>
    </location>
</feature>
<organism evidence="2 3">
    <name type="scientific">Allorhodopirellula solitaria</name>
    <dbReference type="NCBI Taxonomy" id="2527987"/>
    <lineage>
        <taxon>Bacteria</taxon>
        <taxon>Pseudomonadati</taxon>
        <taxon>Planctomycetota</taxon>
        <taxon>Planctomycetia</taxon>
        <taxon>Pirellulales</taxon>
        <taxon>Pirellulaceae</taxon>
        <taxon>Allorhodopirellula</taxon>
    </lineage>
</organism>
<reference evidence="2 3" key="1">
    <citation type="submission" date="2019-02" db="EMBL/GenBank/DDBJ databases">
        <title>Deep-cultivation of Planctomycetes and their phenomic and genomic characterization uncovers novel biology.</title>
        <authorList>
            <person name="Wiegand S."/>
            <person name="Jogler M."/>
            <person name="Boedeker C."/>
            <person name="Pinto D."/>
            <person name="Vollmers J."/>
            <person name="Rivas-Marin E."/>
            <person name="Kohn T."/>
            <person name="Peeters S.H."/>
            <person name="Heuer A."/>
            <person name="Rast P."/>
            <person name="Oberbeckmann S."/>
            <person name="Bunk B."/>
            <person name="Jeske O."/>
            <person name="Meyerdierks A."/>
            <person name="Storesund J.E."/>
            <person name="Kallscheuer N."/>
            <person name="Luecker S."/>
            <person name="Lage O.M."/>
            <person name="Pohl T."/>
            <person name="Merkel B.J."/>
            <person name="Hornburger P."/>
            <person name="Mueller R.-W."/>
            <person name="Bruemmer F."/>
            <person name="Labrenz M."/>
            <person name="Spormann A.M."/>
            <person name="Op Den Camp H."/>
            <person name="Overmann J."/>
            <person name="Amann R."/>
            <person name="Jetten M.S.M."/>
            <person name="Mascher T."/>
            <person name="Medema M.H."/>
            <person name="Devos D.P."/>
            <person name="Kaster A.-K."/>
            <person name="Ovreas L."/>
            <person name="Rohde M."/>
            <person name="Galperin M.Y."/>
            <person name="Jogler C."/>
        </authorList>
    </citation>
    <scope>NUCLEOTIDE SEQUENCE [LARGE SCALE GENOMIC DNA]</scope>
    <source>
        <strain evidence="2 3">CA85</strain>
    </source>
</reference>
<name>A0A5C5X0W1_9BACT</name>
<dbReference type="Proteomes" id="UP000318053">
    <property type="component" value="Unassembled WGS sequence"/>
</dbReference>
<evidence type="ECO:0000313" key="2">
    <source>
        <dbReference type="EMBL" id="TWT56498.1"/>
    </source>
</evidence>
<protein>
    <submittedName>
        <fullName evidence="2">Uncharacterized protein</fullName>
    </submittedName>
</protein>
<sequence length="104" mass="11771">MHHGHRREKPRQYNPGVLLEKSIEVQSLMRYHQMSVRILTFGLHVMHQPTRPTVTSTPDASTDDPRAVGCTNQRGPRSLPQYPNSTPQIPPLPPHFASDPETKS</sequence>
<gene>
    <name evidence="2" type="ORF">CA85_40290</name>
</gene>
<proteinExistence type="predicted"/>
<keyword evidence="3" id="KW-1185">Reference proteome</keyword>
<accession>A0A5C5X0W1</accession>
<evidence type="ECO:0000313" key="3">
    <source>
        <dbReference type="Proteomes" id="UP000318053"/>
    </source>
</evidence>
<dbReference type="AlphaFoldDB" id="A0A5C5X0W1"/>
<feature type="compositionally biased region" description="Polar residues" evidence="1">
    <location>
        <begin position="50"/>
        <end position="60"/>
    </location>
</feature>
<dbReference type="EMBL" id="SJPK01000012">
    <property type="protein sequence ID" value="TWT56498.1"/>
    <property type="molecule type" value="Genomic_DNA"/>
</dbReference>
<comment type="caution">
    <text evidence="2">The sequence shown here is derived from an EMBL/GenBank/DDBJ whole genome shotgun (WGS) entry which is preliminary data.</text>
</comment>